<name>A0ABR5FA40_9MYCO</name>
<dbReference type="Proteomes" id="UP000036464">
    <property type="component" value="Unassembled WGS sequence"/>
</dbReference>
<evidence type="ECO:0000313" key="1">
    <source>
        <dbReference type="EMBL" id="KLO25918.1"/>
    </source>
</evidence>
<keyword evidence="2" id="KW-1185">Reference proteome</keyword>
<gene>
    <name evidence="1" type="ORF">ABW16_21680</name>
</gene>
<reference evidence="1 2" key="1">
    <citation type="submission" date="2015-05" db="EMBL/GenBank/DDBJ databases">
        <title>Genome sequence of Mycobacterium heraklionense Davo strain.</title>
        <authorList>
            <person name="Greninger A.L."/>
            <person name="Cunningham G."/>
            <person name="Miller S."/>
        </authorList>
    </citation>
    <scope>NUCLEOTIDE SEQUENCE [LARGE SCALE GENOMIC DNA]</scope>
    <source>
        <strain evidence="1 2">Davo</strain>
    </source>
</reference>
<dbReference type="EMBL" id="LDPO01000027">
    <property type="protein sequence ID" value="KLO25918.1"/>
    <property type="molecule type" value="Genomic_DNA"/>
</dbReference>
<accession>A0ABR5FA40</accession>
<evidence type="ECO:0000313" key="2">
    <source>
        <dbReference type="Proteomes" id="UP000036464"/>
    </source>
</evidence>
<comment type="caution">
    <text evidence="1">The sequence shown here is derived from an EMBL/GenBank/DDBJ whole genome shotgun (WGS) entry which is preliminary data.</text>
</comment>
<proteinExistence type="predicted"/>
<organism evidence="1 2">
    <name type="scientific">Mycolicibacter heraklionensis</name>
    <dbReference type="NCBI Taxonomy" id="512402"/>
    <lineage>
        <taxon>Bacteria</taxon>
        <taxon>Bacillati</taxon>
        <taxon>Actinomycetota</taxon>
        <taxon>Actinomycetes</taxon>
        <taxon>Mycobacteriales</taxon>
        <taxon>Mycobacteriaceae</taxon>
        <taxon>Mycolicibacter</taxon>
    </lineage>
</organism>
<sequence>MFLVKVLDSETGMSAQSIGNTQSDAEGFARAILAEADHRPELALAVCVDCRCSFLSDGHSLVEYSGRVGSMCEDCQSDHDADVEIARDAGEALDSPYRPIAG</sequence>
<protein>
    <submittedName>
        <fullName evidence="1">Uncharacterized protein</fullName>
    </submittedName>
</protein>